<organism evidence="2">
    <name type="scientific">Nyctotherus ovalis</name>
    <name type="common">Ciliate protozoan</name>
    <dbReference type="NCBI Taxonomy" id="70075"/>
    <lineage>
        <taxon>Eukaryota</taxon>
        <taxon>Sar</taxon>
        <taxon>Alveolata</taxon>
        <taxon>Ciliophora</taxon>
        <taxon>Intramacronucleata</taxon>
        <taxon>Armophorea</taxon>
        <taxon>Clevelandellida</taxon>
        <taxon>Nyctotheridae</taxon>
        <taxon>Nyctotherus</taxon>
    </lineage>
</organism>
<feature type="transmembrane region" description="Helical" evidence="1">
    <location>
        <begin position="86"/>
        <end position="110"/>
    </location>
</feature>
<dbReference type="EMBL" id="GU057832">
    <property type="protein sequence ID" value="ADN85886.1"/>
    <property type="molecule type" value="Genomic_DNA"/>
</dbReference>
<evidence type="ECO:0000313" key="2">
    <source>
        <dbReference type="EMBL" id="ADN85886.1"/>
    </source>
</evidence>
<feature type="transmembrane region" description="Helical" evidence="1">
    <location>
        <begin position="55"/>
        <end position="74"/>
    </location>
</feature>
<protein>
    <submittedName>
        <fullName evidence="2">NADH-ubiquinone oxidoreductase subunit 2</fullName>
    </submittedName>
</protein>
<name>F1AAK8_NYCOV</name>
<geneLocation type="mitochondrion" evidence="2"/>
<reference evidence="2" key="1">
    <citation type="journal article" date="2011" name="Mol. Biol. Evol.">
        <title>The Organellar Genome and Metabolic Potential of the Hydrogen-Producing Mitochondrion of Nyctotherus ovalis.</title>
        <authorList>
            <person name="de Graaf R.M."/>
            <person name="Ricard G."/>
            <person name="van Alen T.A."/>
            <person name="Duarte I."/>
            <person name="Dutilh B.E."/>
            <person name="Burgtorf C."/>
            <person name="Kuiper J.W."/>
            <person name="van der Staay G.W."/>
            <person name="Tielens A.G."/>
            <person name="Huynen M.A."/>
            <person name="Hackstein J.H."/>
        </authorList>
    </citation>
    <scope>NUCLEOTIDE SEQUENCE</scope>
</reference>
<sequence>MLSTVYDNLLIIILLHWITYILTSFSLLTIFCYCEGTYLGGRFSTMLYINTQVRYACLIIFASLAGLPPFVGFWTKLYLALLIGKFGNWLIIVSCVILLIISVTFYISVLQRLYNTSHEINIHTESPQLSTGFILILCIFICLAPFGMHDLLICCLVFVC</sequence>
<keyword evidence="2" id="KW-0496">Mitochondrion</keyword>
<dbReference type="AlphaFoldDB" id="F1AAK8"/>
<feature type="transmembrane region" description="Helical" evidence="1">
    <location>
        <begin position="12"/>
        <end position="34"/>
    </location>
</feature>
<keyword evidence="1" id="KW-1133">Transmembrane helix</keyword>
<proteinExistence type="predicted"/>
<accession>F1AAK8</accession>
<keyword evidence="1" id="KW-0812">Transmembrane</keyword>
<feature type="transmembrane region" description="Helical" evidence="1">
    <location>
        <begin position="131"/>
        <end position="159"/>
    </location>
</feature>
<gene>
    <name evidence="2" type="primary">nad2</name>
</gene>
<evidence type="ECO:0000256" key="1">
    <source>
        <dbReference type="SAM" id="Phobius"/>
    </source>
</evidence>
<keyword evidence="1" id="KW-0472">Membrane</keyword>
<keyword evidence="2" id="KW-0830">Ubiquinone</keyword>